<reference evidence="1 2" key="1">
    <citation type="submission" date="2023-10" db="EMBL/GenBank/DDBJ databases">
        <title>Development of a sustainable strategy for remediation of hydrocarbon-contaminated territories based on the waste exchange concept.</title>
        <authorList>
            <person name="Krivoruchko A."/>
        </authorList>
    </citation>
    <scope>NUCLEOTIDE SEQUENCE [LARGE SCALE GENOMIC DNA]</scope>
    <source>
        <strain evidence="1 2">IEGM 1203</strain>
    </source>
</reference>
<dbReference type="EMBL" id="JAWLKB010000028">
    <property type="protein sequence ID" value="MDV6270975.1"/>
    <property type="molecule type" value="Genomic_DNA"/>
</dbReference>
<gene>
    <name evidence="1" type="ORF">R3Q16_30560</name>
</gene>
<evidence type="ECO:0000313" key="2">
    <source>
        <dbReference type="Proteomes" id="UP001185927"/>
    </source>
</evidence>
<proteinExistence type="predicted"/>
<name>A0ABU4C3I9_RHOGO</name>
<protein>
    <submittedName>
        <fullName evidence="1">Uncharacterized protein</fullName>
    </submittedName>
</protein>
<evidence type="ECO:0000313" key="1">
    <source>
        <dbReference type="EMBL" id="MDV6270975.1"/>
    </source>
</evidence>
<keyword evidence="2" id="KW-1185">Reference proteome</keyword>
<dbReference type="RefSeq" id="WP_317545419.1">
    <property type="nucleotide sequence ID" value="NZ_JAWLKB010000028.1"/>
</dbReference>
<dbReference type="Gene3D" id="3.40.50.300">
    <property type="entry name" value="P-loop containing nucleotide triphosphate hydrolases"/>
    <property type="match status" value="1"/>
</dbReference>
<dbReference type="Proteomes" id="UP001185927">
    <property type="component" value="Unassembled WGS sequence"/>
</dbReference>
<sequence length="91" mass="9930">MPADLAHEQALERWWSARQAWICGEDEFGGRYTPPAAINSCYGGDKDSKCARNALAAFHSSADKIPDISLTLHSGTGDGHFDEILRMPAPQ</sequence>
<comment type="caution">
    <text evidence="1">The sequence shown here is derived from an EMBL/GenBank/DDBJ whole genome shotgun (WGS) entry which is preliminary data.</text>
</comment>
<organism evidence="1 2">
    <name type="scientific">Rhodococcus globerulus</name>
    <dbReference type="NCBI Taxonomy" id="33008"/>
    <lineage>
        <taxon>Bacteria</taxon>
        <taxon>Bacillati</taxon>
        <taxon>Actinomycetota</taxon>
        <taxon>Actinomycetes</taxon>
        <taxon>Mycobacteriales</taxon>
        <taxon>Nocardiaceae</taxon>
        <taxon>Rhodococcus</taxon>
    </lineage>
</organism>
<accession>A0ABU4C3I9</accession>
<dbReference type="InterPro" id="IPR027417">
    <property type="entry name" value="P-loop_NTPase"/>
</dbReference>